<evidence type="ECO:0000259" key="14">
    <source>
        <dbReference type="PROSITE" id="PS51473"/>
    </source>
</evidence>
<evidence type="ECO:0000256" key="2">
    <source>
        <dbReference type="ARBA" id="ARBA00022679"/>
    </source>
</evidence>
<evidence type="ECO:0000256" key="6">
    <source>
        <dbReference type="ARBA" id="ARBA00022777"/>
    </source>
</evidence>
<keyword evidence="2" id="KW-0808">Transferase</keyword>
<accession>A0A5N6Q641</accession>
<dbReference type="FunFam" id="3.30.200.20:FF:000015">
    <property type="entry name" value="Somatic embryogenesis receptor kinase 1"/>
    <property type="match status" value="1"/>
</dbReference>
<feature type="binding site" evidence="10">
    <location>
        <position position="355"/>
    </location>
    <ligand>
        <name>ATP</name>
        <dbReference type="ChEBI" id="CHEBI:30616"/>
    </ligand>
</feature>
<feature type="domain" description="Gnk2-homologous" evidence="14">
    <location>
        <begin position="28"/>
        <end position="132"/>
    </location>
</feature>
<dbReference type="FunFam" id="1.10.510.10:FF:000336">
    <property type="entry name" value="Cysteine-rich receptor-like protein kinase 2"/>
    <property type="match status" value="1"/>
</dbReference>
<dbReference type="Pfam" id="PF07714">
    <property type="entry name" value="PK_Tyr_Ser-Thr"/>
    <property type="match status" value="1"/>
</dbReference>
<dbReference type="OrthoDB" id="1650623at2759"/>
<dbReference type="CDD" id="cd23509">
    <property type="entry name" value="Gnk2-like"/>
    <property type="match status" value="2"/>
</dbReference>
<dbReference type="Pfam" id="PF01657">
    <property type="entry name" value="Stress-antifung"/>
    <property type="match status" value="2"/>
</dbReference>
<keyword evidence="11" id="KW-0812">Transmembrane</keyword>
<evidence type="ECO:0000256" key="3">
    <source>
        <dbReference type="ARBA" id="ARBA00022729"/>
    </source>
</evidence>
<keyword evidence="9" id="KW-0325">Glycoprotein</keyword>
<evidence type="ECO:0000256" key="7">
    <source>
        <dbReference type="ARBA" id="ARBA00022840"/>
    </source>
</evidence>
<dbReference type="PROSITE" id="PS50011">
    <property type="entry name" value="PROTEIN_KINASE_DOM"/>
    <property type="match status" value="1"/>
</dbReference>
<dbReference type="InterPro" id="IPR038408">
    <property type="entry name" value="GNK2_sf"/>
</dbReference>
<evidence type="ECO:0000256" key="5">
    <source>
        <dbReference type="ARBA" id="ARBA00022741"/>
    </source>
</evidence>
<dbReference type="SMART" id="SM00220">
    <property type="entry name" value="S_TKc"/>
    <property type="match status" value="1"/>
</dbReference>
<comment type="caution">
    <text evidence="15">The sequence shown here is derived from an EMBL/GenBank/DDBJ whole genome shotgun (WGS) entry which is preliminary data.</text>
</comment>
<dbReference type="Gene3D" id="3.30.200.20">
    <property type="entry name" value="Phosphorylase Kinase, domain 1"/>
    <property type="match status" value="1"/>
</dbReference>
<proteinExistence type="predicted"/>
<evidence type="ECO:0008006" key="17">
    <source>
        <dbReference type="Google" id="ProtNLM"/>
    </source>
</evidence>
<evidence type="ECO:0000256" key="4">
    <source>
        <dbReference type="ARBA" id="ARBA00022737"/>
    </source>
</evidence>
<organism evidence="15 16">
    <name type="scientific">Mikania micrantha</name>
    <name type="common">bitter vine</name>
    <dbReference type="NCBI Taxonomy" id="192012"/>
    <lineage>
        <taxon>Eukaryota</taxon>
        <taxon>Viridiplantae</taxon>
        <taxon>Streptophyta</taxon>
        <taxon>Embryophyta</taxon>
        <taxon>Tracheophyta</taxon>
        <taxon>Spermatophyta</taxon>
        <taxon>Magnoliopsida</taxon>
        <taxon>eudicotyledons</taxon>
        <taxon>Gunneridae</taxon>
        <taxon>Pentapetalae</taxon>
        <taxon>asterids</taxon>
        <taxon>campanulids</taxon>
        <taxon>Asterales</taxon>
        <taxon>Asteraceae</taxon>
        <taxon>Asteroideae</taxon>
        <taxon>Heliantheae alliance</taxon>
        <taxon>Eupatorieae</taxon>
        <taxon>Mikania</taxon>
    </lineage>
</organism>
<evidence type="ECO:0000256" key="1">
    <source>
        <dbReference type="ARBA" id="ARBA00022527"/>
    </source>
</evidence>
<evidence type="ECO:0000259" key="13">
    <source>
        <dbReference type="PROSITE" id="PS50011"/>
    </source>
</evidence>
<dbReference type="EMBL" id="SZYD01000001">
    <property type="protein sequence ID" value="KAD7479170.1"/>
    <property type="molecule type" value="Genomic_DNA"/>
</dbReference>
<dbReference type="InterPro" id="IPR011009">
    <property type="entry name" value="Kinase-like_dom_sf"/>
</dbReference>
<dbReference type="PROSITE" id="PS51473">
    <property type="entry name" value="GNK2"/>
    <property type="match status" value="2"/>
</dbReference>
<evidence type="ECO:0000256" key="10">
    <source>
        <dbReference type="PROSITE-ProRule" id="PRU10141"/>
    </source>
</evidence>
<evidence type="ECO:0000256" key="8">
    <source>
        <dbReference type="ARBA" id="ARBA00023170"/>
    </source>
</evidence>
<dbReference type="GO" id="GO:0005524">
    <property type="term" value="F:ATP binding"/>
    <property type="evidence" value="ECO:0007669"/>
    <property type="project" value="UniProtKB-UniRule"/>
</dbReference>
<keyword evidence="1" id="KW-0723">Serine/threonine-protein kinase</keyword>
<feature type="chain" id="PRO_5024396645" description="Protein kinase domain-containing protein" evidence="12">
    <location>
        <begin position="19"/>
        <end position="656"/>
    </location>
</feature>
<dbReference type="PROSITE" id="PS00107">
    <property type="entry name" value="PROTEIN_KINASE_ATP"/>
    <property type="match status" value="1"/>
</dbReference>
<dbReference type="InterPro" id="IPR052059">
    <property type="entry name" value="CR_Ser/Thr_kinase"/>
</dbReference>
<evidence type="ECO:0000256" key="9">
    <source>
        <dbReference type="ARBA" id="ARBA00023180"/>
    </source>
</evidence>
<evidence type="ECO:0000313" key="16">
    <source>
        <dbReference type="Proteomes" id="UP000326396"/>
    </source>
</evidence>
<dbReference type="InterPro" id="IPR008271">
    <property type="entry name" value="Ser/Thr_kinase_AS"/>
</dbReference>
<dbReference type="Gene3D" id="3.30.430.20">
    <property type="entry name" value="Gnk2 domain, C-X8-C-X2-C motif"/>
    <property type="match status" value="2"/>
</dbReference>
<dbReference type="GO" id="GO:0004674">
    <property type="term" value="F:protein serine/threonine kinase activity"/>
    <property type="evidence" value="ECO:0007669"/>
    <property type="project" value="UniProtKB-KW"/>
</dbReference>
<dbReference type="InterPro" id="IPR001245">
    <property type="entry name" value="Ser-Thr/Tyr_kinase_cat_dom"/>
</dbReference>
<evidence type="ECO:0000256" key="11">
    <source>
        <dbReference type="SAM" id="Phobius"/>
    </source>
</evidence>
<evidence type="ECO:0000313" key="15">
    <source>
        <dbReference type="EMBL" id="KAD7479170.1"/>
    </source>
</evidence>
<dbReference type="PROSITE" id="PS00108">
    <property type="entry name" value="PROTEIN_KINASE_ST"/>
    <property type="match status" value="1"/>
</dbReference>
<keyword evidence="16" id="KW-1185">Reference proteome</keyword>
<name>A0A5N6Q641_9ASTR</name>
<protein>
    <recommendedName>
        <fullName evidence="17">Protein kinase domain-containing protein</fullName>
    </recommendedName>
</protein>
<dbReference type="InterPro" id="IPR002902">
    <property type="entry name" value="GNK2"/>
</dbReference>
<keyword evidence="6" id="KW-0418">Kinase</keyword>
<reference evidence="15 16" key="1">
    <citation type="submission" date="2019-05" db="EMBL/GenBank/DDBJ databases">
        <title>Mikania micrantha, genome provides insights into the molecular mechanism of rapid growth.</title>
        <authorList>
            <person name="Liu B."/>
        </authorList>
    </citation>
    <scope>NUCLEOTIDE SEQUENCE [LARGE SCALE GENOMIC DNA]</scope>
    <source>
        <strain evidence="15">NLD-2019</strain>
        <tissue evidence="15">Leaf</tissue>
    </source>
</reference>
<feature type="domain" description="Gnk2-homologous" evidence="14">
    <location>
        <begin position="144"/>
        <end position="249"/>
    </location>
</feature>
<feature type="transmembrane region" description="Helical" evidence="11">
    <location>
        <begin position="269"/>
        <end position="292"/>
    </location>
</feature>
<dbReference type="InterPro" id="IPR000719">
    <property type="entry name" value="Prot_kinase_dom"/>
</dbReference>
<keyword evidence="11" id="KW-0472">Membrane</keyword>
<gene>
    <name evidence="15" type="ORF">E3N88_02306</name>
</gene>
<keyword evidence="11" id="KW-1133">Transmembrane helix</keyword>
<dbReference type="Proteomes" id="UP000326396">
    <property type="component" value="Linkage Group LG1"/>
</dbReference>
<feature type="signal peptide" evidence="12">
    <location>
        <begin position="1"/>
        <end position="18"/>
    </location>
</feature>
<evidence type="ECO:0000256" key="12">
    <source>
        <dbReference type="SAM" id="SignalP"/>
    </source>
</evidence>
<keyword evidence="3 12" id="KW-0732">Signal</keyword>
<feature type="domain" description="Protein kinase" evidence="13">
    <location>
        <begin position="326"/>
        <end position="578"/>
    </location>
</feature>
<keyword evidence="5 10" id="KW-0547">Nucleotide-binding</keyword>
<dbReference type="SUPFAM" id="SSF56112">
    <property type="entry name" value="Protein kinase-like (PK-like)"/>
    <property type="match status" value="1"/>
</dbReference>
<dbReference type="CDD" id="cd14066">
    <property type="entry name" value="STKc_IRAK"/>
    <property type="match status" value="1"/>
</dbReference>
<dbReference type="PANTHER" id="PTHR47973">
    <property type="entry name" value="CYSTEINE-RICH RECEPTOR-LIKE PROTEIN KINASE 3"/>
    <property type="match status" value="1"/>
</dbReference>
<keyword evidence="4" id="KW-0677">Repeat</keyword>
<dbReference type="InterPro" id="IPR017441">
    <property type="entry name" value="Protein_kinase_ATP_BS"/>
</dbReference>
<keyword evidence="7 10" id="KW-0067">ATP-binding</keyword>
<keyword evidence="8" id="KW-0675">Receptor</keyword>
<dbReference type="Gene3D" id="1.10.510.10">
    <property type="entry name" value="Transferase(Phosphotransferase) domain 1"/>
    <property type="match status" value="1"/>
</dbReference>
<dbReference type="AlphaFoldDB" id="A0A5N6Q641"/>
<sequence>MAALVVLFMLFLTNPVFSQSNDRYDNTNLFIATSCGNDAVISMPTFINNRNSTFNDLRMQLLSKRVFYARAQSLTGGDSVFTAVQCRNYLTVDQCVACFDDGVSRLANSCNLGNGGFISYDNCFIRYEDYATFYNNPYVMEDKDLTPTLKCGNRSASQPTVFQQVVDRFLSDIRHATPKISNLYAASTRPITSENTTVYAMAQCVETIDPARCKTCMNTAYDLLNDCLPNTEGRFLHLGCFARYSDTPFFNVNQTIDIASFIKEHSNKVAIIAEAVAGVVLVLLVLLVWLLYRSWKKSKKNDQDTTDFEGAVHYSYKDLQLATNNFSEENILGKGGFGEVFKGVLEDNQVVAVKKLQIQNTGIKDEFENEVKLISNVHHRNLLSLLGWSMEGSYLLLVLEYMANGSLDRFLWGSKKGTLNWNQRYEIIFGIARGLAHLHNEFHVKIVHRDIKSNNILLTDDFKPKIADFGLARFQPEDQSHVSTKFAGTLGYTAPEYALHGFLSEKVDTYSFGIVILEIISGRRSTEVKHDSQSTNYLLENTWKLYEKKTHIKVIDEALNLNRHEQEQVIKIIEIALLCTQSPASIRPTMSEVVVMLQEGKSLGTRQLTRPTFVNNQDRRIYIGSSRPKDIQATKQTRTQKADNIFDVREKGMNVV</sequence>